<dbReference type="InterPro" id="IPR001387">
    <property type="entry name" value="Cro/C1-type_HTH"/>
</dbReference>
<proteinExistence type="predicted"/>
<feature type="domain" description="HTH cro/C1-type" evidence="1">
    <location>
        <begin position="32"/>
        <end position="88"/>
    </location>
</feature>
<comment type="caution">
    <text evidence="2">The sequence shown here is derived from an EMBL/GenBank/DDBJ whole genome shotgun (WGS) entry which is preliminary data.</text>
</comment>
<dbReference type="EMBL" id="QQSY01000002">
    <property type="protein sequence ID" value="RDI99204.1"/>
    <property type="molecule type" value="Genomic_DNA"/>
</dbReference>
<organism evidence="2 3">
    <name type="scientific">Dyella solisilvae</name>
    <dbReference type="NCBI Taxonomy" id="1920168"/>
    <lineage>
        <taxon>Bacteria</taxon>
        <taxon>Pseudomonadati</taxon>
        <taxon>Pseudomonadota</taxon>
        <taxon>Gammaproteobacteria</taxon>
        <taxon>Lysobacterales</taxon>
        <taxon>Rhodanobacteraceae</taxon>
        <taxon>Dyella</taxon>
    </lineage>
</organism>
<dbReference type="OrthoDB" id="5951507at2"/>
<dbReference type="Proteomes" id="UP000254711">
    <property type="component" value="Unassembled WGS sequence"/>
</dbReference>
<dbReference type="PROSITE" id="PS50943">
    <property type="entry name" value="HTH_CROC1"/>
    <property type="match status" value="1"/>
</dbReference>
<dbReference type="CDD" id="cd00093">
    <property type="entry name" value="HTH_XRE"/>
    <property type="match status" value="1"/>
</dbReference>
<dbReference type="AlphaFoldDB" id="A0A370K984"/>
<sequence>MRRLARTRLDQAGDWLRQVLPKLRSTPRGGWVAATRDALGMSQSDLARRLGVLPSSVVKLENSERADTVRVDTLRRAASAMDCELVVLLVPRQPLAHAAGSDLEEKWLGAPEAVAPNLGYGRMDSGGIVSRQCRSREPAATRPNVRPIEWSFRHRSQNTTRFCEESRSRIWLSKPGSQSTYSYGTALSRTYLSLFIRFRLKLLKPTRA</sequence>
<evidence type="ECO:0000259" key="1">
    <source>
        <dbReference type="PROSITE" id="PS50943"/>
    </source>
</evidence>
<dbReference type="SUPFAM" id="SSF47413">
    <property type="entry name" value="lambda repressor-like DNA-binding domains"/>
    <property type="match status" value="1"/>
</dbReference>
<dbReference type="GO" id="GO:0003677">
    <property type="term" value="F:DNA binding"/>
    <property type="evidence" value="ECO:0007669"/>
    <property type="project" value="InterPro"/>
</dbReference>
<dbReference type="Pfam" id="PF01381">
    <property type="entry name" value="HTH_3"/>
    <property type="match status" value="1"/>
</dbReference>
<name>A0A370K984_9GAMM</name>
<gene>
    <name evidence="2" type="ORF">DVT68_07350</name>
</gene>
<protein>
    <submittedName>
        <fullName evidence="2">Helix-turn-helix domain-containing protein</fullName>
    </submittedName>
</protein>
<dbReference type="InterPro" id="IPR010982">
    <property type="entry name" value="Lambda_DNA-bd_dom_sf"/>
</dbReference>
<accession>A0A370K984</accession>
<dbReference type="Gene3D" id="1.10.260.40">
    <property type="entry name" value="lambda repressor-like DNA-binding domains"/>
    <property type="match status" value="1"/>
</dbReference>
<dbReference type="SMART" id="SM00530">
    <property type="entry name" value="HTH_XRE"/>
    <property type="match status" value="1"/>
</dbReference>
<evidence type="ECO:0000313" key="3">
    <source>
        <dbReference type="Proteomes" id="UP000254711"/>
    </source>
</evidence>
<evidence type="ECO:0000313" key="2">
    <source>
        <dbReference type="EMBL" id="RDI99204.1"/>
    </source>
</evidence>
<reference evidence="2 3" key="1">
    <citation type="submission" date="2018-07" db="EMBL/GenBank/DDBJ databases">
        <title>Dyella solisilvae sp. nov., isolated from the pine and broad-leaved mixed forest soil.</title>
        <authorList>
            <person name="Gao Z."/>
            <person name="Qiu L."/>
        </authorList>
    </citation>
    <scope>NUCLEOTIDE SEQUENCE [LARGE SCALE GENOMIC DNA]</scope>
    <source>
        <strain evidence="2 3">DHG54</strain>
    </source>
</reference>
<keyword evidence="3" id="KW-1185">Reference proteome</keyword>